<reference evidence="9" key="1">
    <citation type="submission" date="2023-07" db="EMBL/GenBank/DDBJ databases">
        <authorList>
            <person name="Stuckert A."/>
        </authorList>
    </citation>
    <scope>NUCLEOTIDE SEQUENCE</scope>
</reference>
<keyword evidence="6" id="KW-0406">Ion transport</keyword>
<comment type="caution">
    <text evidence="9">The sequence shown here is derived from an EMBL/GenBank/DDBJ whole genome shotgun (WGS) entry which is preliminary data.</text>
</comment>
<keyword evidence="4" id="KW-0812">Transmembrane</keyword>
<evidence type="ECO:0000313" key="9">
    <source>
        <dbReference type="EMBL" id="CAJ0932117.1"/>
    </source>
</evidence>
<feature type="non-terminal residue" evidence="9">
    <location>
        <position position="33"/>
    </location>
</feature>
<keyword evidence="3" id="KW-0813">Transport</keyword>
<accession>A0ABN9L7B3</accession>
<organism evidence="9 10">
    <name type="scientific">Ranitomeya imitator</name>
    <name type="common">mimic poison frog</name>
    <dbReference type="NCBI Taxonomy" id="111125"/>
    <lineage>
        <taxon>Eukaryota</taxon>
        <taxon>Metazoa</taxon>
        <taxon>Chordata</taxon>
        <taxon>Craniata</taxon>
        <taxon>Vertebrata</taxon>
        <taxon>Euteleostomi</taxon>
        <taxon>Amphibia</taxon>
        <taxon>Batrachia</taxon>
        <taxon>Anura</taxon>
        <taxon>Neobatrachia</taxon>
        <taxon>Hyloidea</taxon>
        <taxon>Dendrobatidae</taxon>
        <taxon>Dendrobatinae</taxon>
        <taxon>Ranitomeya</taxon>
    </lineage>
</organism>
<evidence type="ECO:0000256" key="2">
    <source>
        <dbReference type="ARBA" id="ARBA00009904"/>
    </source>
</evidence>
<dbReference type="Proteomes" id="UP001176940">
    <property type="component" value="Unassembled WGS sequence"/>
</dbReference>
<keyword evidence="8" id="KW-0732">Signal</keyword>
<sequence length="33" mass="3702">MFGDVGHGLLMALFALWLVLDENNPKLKNSDNE</sequence>
<feature type="signal peptide" evidence="8">
    <location>
        <begin position="1"/>
        <end position="21"/>
    </location>
</feature>
<comment type="similarity">
    <text evidence="2">Belongs to the V-ATPase 116 kDa subunit family.</text>
</comment>
<protein>
    <submittedName>
        <fullName evidence="9">Uncharacterized protein</fullName>
    </submittedName>
</protein>
<evidence type="ECO:0000256" key="7">
    <source>
        <dbReference type="ARBA" id="ARBA00023136"/>
    </source>
</evidence>
<feature type="chain" id="PRO_5047317688" evidence="8">
    <location>
        <begin position="22"/>
        <end position="33"/>
    </location>
</feature>
<proteinExistence type="inferred from homology"/>
<evidence type="ECO:0000256" key="8">
    <source>
        <dbReference type="SAM" id="SignalP"/>
    </source>
</evidence>
<evidence type="ECO:0000256" key="3">
    <source>
        <dbReference type="ARBA" id="ARBA00022448"/>
    </source>
</evidence>
<dbReference type="InterPro" id="IPR002490">
    <property type="entry name" value="V-ATPase_116kDa_su"/>
</dbReference>
<keyword evidence="5" id="KW-1133">Transmembrane helix</keyword>
<evidence type="ECO:0000256" key="5">
    <source>
        <dbReference type="ARBA" id="ARBA00022989"/>
    </source>
</evidence>
<keyword evidence="10" id="KW-1185">Reference proteome</keyword>
<evidence type="ECO:0000256" key="4">
    <source>
        <dbReference type="ARBA" id="ARBA00022692"/>
    </source>
</evidence>
<comment type="subcellular location">
    <subcellularLocation>
        <location evidence="1">Membrane</location>
        <topology evidence="1">Multi-pass membrane protein</topology>
    </subcellularLocation>
</comment>
<gene>
    <name evidence="9" type="ORF">RIMI_LOCUS4982510</name>
</gene>
<evidence type="ECO:0000256" key="1">
    <source>
        <dbReference type="ARBA" id="ARBA00004141"/>
    </source>
</evidence>
<dbReference type="EMBL" id="CAUEEQ010008307">
    <property type="protein sequence ID" value="CAJ0932117.1"/>
    <property type="molecule type" value="Genomic_DNA"/>
</dbReference>
<name>A0ABN9L7B3_9NEOB</name>
<evidence type="ECO:0000313" key="10">
    <source>
        <dbReference type="Proteomes" id="UP001176940"/>
    </source>
</evidence>
<keyword evidence="7" id="KW-0472">Membrane</keyword>
<evidence type="ECO:0000256" key="6">
    <source>
        <dbReference type="ARBA" id="ARBA00023065"/>
    </source>
</evidence>
<dbReference type="Pfam" id="PF01496">
    <property type="entry name" value="V_ATPase_I"/>
    <property type="match status" value="1"/>
</dbReference>